<dbReference type="Proteomes" id="UP001610432">
    <property type="component" value="Unassembled WGS sequence"/>
</dbReference>
<dbReference type="RefSeq" id="XP_070880836.1">
    <property type="nucleotide sequence ID" value="XM_071027281.1"/>
</dbReference>
<gene>
    <name evidence="8" type="ORF">BJX67DRAFT_318595</name>
</gene>
<organism evidence="8 9">
    <name type="scientific">Aspergillus lucknowensis</name>
    <dbReference type="NCBI Taxonomy" id="176173"/>
    <lineage>
        <taxon>Eukaryota</taxon>
        <taxon>Fungi</taxon>
        <taxon>Dikarya</taxon>
        <taxon>Ascomycota</taxon>
        <taxon>Pezizomycotina</taxon>
        <taxon>Eurotiomycetes</taxon>
        <taxon>Eurotiomycetidae</taxon>
        <taxon>Eurotiales</taxon>
        <taxon>Aspergillaceae</taxon>
        <taxon>Aspergillus</taxon>
        <taxon>Aspergillus subgen. Nidulantes</taxon>
    </lineage>
</organism>
<dbReference type="PANTHER" id="PTHR12228:SF0">
    <property type="entry name" value="TATA-BOX BINDING PROTEIN ASSOCIATED FACTOR 7"/>
    <property type="match status" value="1"/>
</dbReference>
<keyword evidence="4" id="KW-0804">Transcription</keyword>
<dbReference type="GeneID" id="98142353"/>
<evidence type="ECO:0000259" key="7">
    <source>
        <dbReference type="SMART" id="SM01370"/>
    </source>
</evidence>
<proteinExistence type="inferred from homology"/>
<comment type="similarity">
    <text evidence="2">Belongs to the TAF7 family.</text>
</comment>
<protein>
    <submittedName>
        <fullName evidence="8">TAFII55 protein conserved region-domain-containing protein</fullName>
    </submittedName>
</protein>
<dbReference type="CDD" id="cd08047">
    <property type="entry name" value="TAF7"/>
    <property type="match status" value="1"/>
</dbReference>
<evidence type="ECO:0000313" key="9">
    <source>
        <dbReference type="Proteomes" id="UP001610432"/>
    </source>
</evidence>
<evidence type="ECO:0000256" key="2">
    <source>
        <dbReference type="ARBA" id="ARBA00009368"/>
    </source>
</evidence>
<dbReference type="InterPro" id="IPR037817">
    <property type="entry name" value="TAF7"/>
</dbReference>
<evidence type="ECO:0000256" key="5">
    <source>
        <dbReference type="ARBA" id="ARBA00023242"/>
    </source>
</evidence>
<comment type="caution">
    <text evidence="8">The sequence shown here is derived from an EMBL/GenBank/DDBJ whole genome shotgun (WGS) entry which is preliminary data.</text>
</comment>
<dbReference type="Pfam" id="PF04658">
    <property type="entry name" value="TAFII55_N"/>
    <property type="match status" value="1"/>
</dbReference>
<feature type="compositionally biased region" description="Pro residues" evidence="6">
    <location>
        <begin position="25"/>
        <end position="38"/>
    </location>
</feature>
<name>A0ABR4L9A1_9EURO</name>
<feature type="compositionally biased region" description="Acidic residues" evidence="6">
    <location>
        <begin position="424"/>
        <end position="435"/>
    </location>
</feature>
<dbReference type="EMBL" id="JBFXLQ010000079">
    <property type="protein sequence ID" value="KAL2860942.1"/>
    <property type="molecule type" value="Genomic_DNA"/>
</dbReference>
<feature type="region of interest" description="Disordered" evidence="6">
    <location>
        <begin position="393"/>
        <end position="444"/>
    </location>
</feature>
<feature type="domain" description="TAFII55 protein conserved region" evidence="7">
    <location>
        <begin position="142"/>
        <end position="301"/>
    </location>
</feature>
<evidence type="ECO:0000256" key="3">
    <source>
        <dbReference type="ARBA" id="ARBA00023015"/>
    </source>
</evidence>
<reference evidence="8 9" key="1">
    <citation type="submission" date="2024-07" db="EMBL/GenBank/DDBJ databases">
        <title>Section-level genome sequencing and comparative genomics of Aspergillus sections Usti and Cavernicolus.</title>
        <authorList>
            <consortium name="Lawrence Berkeley National Laboratory"/>
            <person name="Nybo J.L."/>
            <person name="Vesth T.C."/>
            <person name="Theobald S."/>
            <person name="Frisvad J.C."/>
            <person name="Larsen T.O."/>
            <person name="Kjaerboelling I."/>
            <person name="Rothschild-Mancinelli K."/>
            <person name="Lyhne E.K."/>
            <person name="Kogle M.E."/>
            <person name="Barry K."/>
            <person name="Clum A."/>
            <person name="Na H."/>
            <person name="Ledsgaard L."/>
            <person name="Lin J."/>
            <person name="Lipzen A."/>
            <person name="Kuo A."/>
            <person name="Riley R."/>
            <person name="Mondo S."/>
            <person name="Labutti K."/>
            <person name="Haridas S."/>
            <person name="Pangalinan J."/>
            <person name="Salamov A.A."/>
            <person name="Simmons B.A."/>
            <person name="Magnuson J.K."/>
            <person name="Chen J."/>
            <person name="Drula E."/>
            <person name="Henrissat B."/>
            <person name="Wiebenga A."/>
            <person name="Lubbers R.J."/>
            <person name="Gomes A.C."/>
            <person name="Macurrencykelacurrency M.R."/>
            <person name="Stajich J."/>
            <person name="Grigoriev I.V."/>
            <person name="Mortensen U.H."/>
            <person name="De Vries R.P."/>
            <person name="Baker S.E."/>
            <person name="Andersen M.R."/>
        </authorList>
    </citation>
    <scope>NUCLEOTIDE SEQUENCE [LARGE SCALE GENOMIC DNA]</scope>
    <source>
        <strain evidence="8 9">CBS 449.75</strain>
    </source>
</reference>
<evidence type="ECO:0000256" key="4">
    <source>
        <dbReference type="ARBA" id="ARBA00023163"/>
    </source>
</evidence>
<sequence>MSETPRPSLKLTFSKKKAAEQPQSQPTPPPPEDQPPPLQRKLTLKIARKPTEEEPQVKQQKPKRPRISVKKKKRPADDAIPDEPSATGASQQAAGPKRLKLNPSKKPGLQSIRIKNKGLVPNRPTGVGYDSEASDTEIDPAIEEQFILRMLPGEDCEYLRRAITERRFDRSEFSFKPLTREGRRSVLKIRDKQYAATLVDLPCIVEGMKSWDRRGWYKSADICQMLLVLGPIATEAEAMDYPLPSEIQRLDDKTLQYPHGLAPPLRWVRKRRFRDRLSTRTIEQVERQVEDLIAQDEAAIGPPRFELVDKASLDRAEGLVQSGNYDEYEEYDDEQDAEGEIDEAMDEVDGMFEDFEDTLAAEMEAALAAGADGTALEAGVVEEAPDSAVYQAGTPIATKPSTPPADVGADTSGDESEASNGEESTPEDELDDEQLEQQRQIQQHREEIAELEALIRSETTKWEAQKNQILKGKLAKRIHDLKQDLALKKVSIGEGDDAES</sequence>
<evidence type="ECO:0000256" key="1">
    <source>
        <dbReference type="ARBA" id="ARBA00004123"/>
    </source>
</evidence>
<dbReference type="PANTHER" id="PTHR12228">
    <property type="entry name" value="TRANSCRIPTION INITIATION FACTOR TFIID 55 KD SUBUNIT-RELATED"/>
    <property type="match status" value="1"/>
</dbReference>
<dbReference type="InterPro" id="IPR006751">
    <property type="entry name" value="TAFII55_prot_cons_reg"/>
</dbReference>
<evidence type="ECO:0000256" key="6">
    <source>
        <dbReference type="SAM" id="MobiDB-lite"/>
    </source>
</evidence>
<dbReference type="SMART" id="SM01370">
    <property type="entry name" value="TAFII55_N"/>
    <property type="match status" value="1"/>
</dbReference>
<accession>A0ABR4L9A1</accession>
<evidence type="ECO:0000313" key="8">
    <source>
        <dbReference type="EMBL" id="KAL2860942.1"/>
    </source>
</evidence>
<feature type="compositionally biased region" description="Basic residues" evidence="6">
    <location>
        <begin position="60"/>
        <end position="74"/>
    </location>
</feature>
<keyword evidence="3" id="KW-0805">Transcription regulation</keyword>
<keyword evidence="9" id="KW-1185">Reference proteome</keyword>
<keyword evidence="5" id="KW-0539">Nucleus</keyword>
<comment type="subcellular location">
    <subcellularLocation>
        <location evidence="1">Nucleus</location>
    </subcellularLocation>
</comment>
<feature type="region of interest" description="Disordered" evidence="6">
    <location>
        <begin position="1"/>
        <end position="113"/>
    </location>
</feature>